<feature type="domain" description="Rhodopsin" evidence="7">
    <location>
        <begin position="35"/>
        <end position="227"/>
    </location>
</feature>
<evidence type="ECO:0000313" key="9">
    <source>
        <dbReference type="Proteomes" id="UP000002812"/>
    </source>
</evidence>
<comment type="caution">
    <text evidence="8">The sequence shown here is derived from an EMBL/GenBank/DDBJ whole genome shotgun (WGS) entry which is preliminary data.</text>
</comment>
<dbReference type="PANTHER" id="PTHR33048">
    <property type="entry name" value="PTH11-LIKE INTEGRAL MEMBRANE PROTEIN (AFU_ORTHOLOGUE AFUA_5G11245)"/>
    <property type="match status" value="1"/>
</dbReference>
<feature type="transmembrane region" description="Helical" evidence="6">
    <location>
        <begin position="45"/>
        <end position="64"/>
    </location>
</feature>
<feature type="transmembrane region" description="Helical" evidence="6">
    <location>
        <begin position="140"/>
        <end position="161"/>
    </location>
</feature>
<keyword evidence="4 6" id="KW-0472">Membrane</keyword>
<dbReference type="OrthoDB" id="444631at2759"/>
<reference evidence="8 9" key="1">
    <citation type="journal article" date="2012" name="Eukaryot. Cell">
        <title>Draft genome sequence of Aspergillus oryzae strain 3.042.</title>
        <authorList>
            <person name="Zhao G."/>
            <person name="Yao Y."/>
            <person name="Qi W."/>
            <person name="Wang C."/>
            <person name="Hou L."/>
            <person name="Zeng B."/>
            <person name="Cao X."/>
        </authorList>
    </citation>
    <scope>NUCLEOTIDE SEQUENCE [LARGE SCALE GENOMIC DNA]</scope>
    <source>
        <strain evidence="8 9">3.042</strain>
    </source>
</reference>
<gene>
    <name evidence="8" type="ORF">Ao3042_09431</name>
</gene>
<evidence type="ECO:0000256" key="5">
    <source>
        <dbReference type="ARBA" id="ARBA00038359"/>
    </source>
</evidence>
<dbReference type="Pfam" id="PF20684">
    <property type="entry name" value="Fung_rhodopsin"/>
    <property type="match status" value="1"/>
</dbReference>
<evidence type="ECO:0000256" key="6">
    <source>
        <dbReference type="SAM" id="Phobius"/>
    </source>
</evidence>
<feature type="transmembrane region" description="Helical" evidence="6">
    <location>
        <begin position="181"/>
        <end position="200"/>
    </location>
</feature>
<dbReference type="InterPro" id="IPR049326">
    <property type="entry name" value="Rhodopsin_dom_fungi"/>
</dbReference>
<evidence type="ECO:0000259" key="7">
    <source>
        <dbReference type="Pfam" id="PF20684"/>
    </source>
</evidence>
<feature type="transmembrane region" description="Helical" evidence="6">
    <location>
        <begin position="212"/>
        <end position="231"/>
    </location>
</feature>
<evidence type="ECO:0000256" key="2">
    <source>
        <dbReference type="ARBA" id="ARBA00022692"/>
    </source>
</evidence>
<keyword evidence="2 6" id="KW-0812">Transmembrane</keyword>
<evidence type="ECO:0000256" key="1">
    <source>
        <dbReference type="ARBA" id="ARBA00004141"/>
    </source>
</evidence>
<evidence type="ECO:0000313" key="8">
    <source>
        <dbReference type="EMBL" id="EIT74594.1"/>
    </source>
</evidence>
<comment type="subcellular location">
    <subcellularLocation>
        <location evidence="1">Membrane</location>
        <topology evidence="1">Multi-pass membrane protein</topology>
    </subcellularLocation>
</comment>
<name>I7ZRG4_ASPO3</name>
<keyword evidence="3 6" id="KW-1133">Transmembrane helix</keyword>
<dbReference type="Proteomes" id="UP000002812">
    <property type="component" value="Unassembled WGS sequence"/>
</dbReference>
<dbReference type="PANTHER" id="PTHR33048:SF47">
    <property type="entry name" value="INTEGRAL MEMBRANE PROTEIN-RELATED"/>
    <property type="match status" value="1"/>
</dbReference>
<dbReference type="HOGENOM" id="CLU_028200_25_1_1"/>
<proteinExistence type="inferred from homology"/>
<reference evidence="9" key="2">
    <citation type="submission" date="2012-06" db="EMBL/GenBank/DDBJ databases">
        <title>Comparative genomic analyses of Aspergillus oryzae 3.042 and A. oryzae RIB40 for soy-sauce fermentation.</title>
        <authorList>
            <person name="Zhao G."/>
            <person name="Hou L."/>
            <person name="Wang C."/>
            <person name="Cao X."/>
        </authorList>
    </citation>
    <scope>NUCLEOTIDE SEQUENCE [LARGE SCALE GENOMIC DNA]</scope>
    <source>
        <strain evidence="9">3.042</strain>
    </source>
</reference>
<protein>
    <recommendedName>
        <fullName evidence="7">Rhodopsin domain-containing protein</fullName>
    </recommendedName>
</protein>
<dbReference type="GO" id="GO:0016020">
    <property type="term" value="C:membrane"/>
    <property type="evidence" value="ECO:0007669"/>
    <property type="project" value="UniProtKB-SubCell"/>
</dbReference>
<sequence length="236" mass="26254">MKMQAGTASGHEDRGLSLWVVNSIFIGLATLAVIARFVARKLKNLVLAADDWAILIALALLLTLTDASKLLDWVLYGLFIACRGYGLGRHREVVPEADIAVFLQLLYYFQIFYILAPPTVKLSLLLLYRRIFLSSRFLKIVYTIGAIVSIWAIIMTFLAIFNCKPISAFWTGQGECIPFKQFAIGYAIVNIITDLAVWLMPIPNMWKLQLPTAQKVALTLIFVLGLMYGPLGPLGG</sequence>
<feature type="transmembrane region" description="Helical" evidence="6">
    <location>
        <begin position="105"/>
        <end position="128"/>
    </location>
</feature>
<evidence type="ECO:0000256" key="3">
    <source>
        <dbReference type="ARBA" id="ARBA00022989"/>
    </source>
</evidence>
<dbReference type="AlphaFoldDB" id="I7ZRG4"/>
<dbReference type="InterPro" id="IPR052337">
    <property type="entry name" value="SAT4-like"/>
</dbReference>
<accession>I7ZRG4</accession>
<comment type="similarity">
    <text evidence="5">Belongs to the SAT4 family.</text>
</comment>
<feature type="transmembrane region" description="Helical" evidence="6">
    <location>
        <begin position="16"/>
        <end position="38"/>
    </location>
</feature>
<evidence type="ECO:0000256" key="4">
    <source>
        <dbReference type="ARBA" id="ARBA00023136"/>
    </source>
</evidence>
<organism evidence="8 9">
    <name type="scientific">Aspergillus oryzae (strain 3.042)</name>
    <name type="common">Yellow koji mold</name>
    <dbReference type="NCBI Taxonomy" id="1160506"/>
    <lineage>
        <taxon>Eukaryota</taxon>
        <taxon>Fungi</taxon>
        <taxon>Dikarya</taxon>
        <taxon>Ascomycota</taxon>
        <taxon>Pezizomycotina</taxon>
        <taxon>Eurotiomycetes</taxon>
        <taxon>Eurotiomycetidae</taxon>
        <taxon>Eurotiales</taxon>
        <taxon>Aspergillaceae</taxon>
        <taxon>Aspergillus</taxon>
        <taxon>Aspergillus subgen. Circumdati</taxon>
    </lineage>
</organism>
<dbReference type="EMBL" id="AKHY01000193">
    <property type="protein sequence ID" value="EIT74594.1"/>
    <property type="molecule type" value="Genomic_DNA"/>
</dbReference>